<comment type="similarity">
    <text evidence="10">Belongs to the class-I aminoacyl-tRNA synthetase family.</text>
</comment>
<dbReference type="InterPro" id="IPR033911">
    <property type="entry name" value="MetRS_core"/>
</dbReference>
<dbReference type="PANTHER" id="PTHR43326:SF1">
    <property type="entry name" value="METHIONINE--TRNA LIGASE, MITOCHONDRIAL"/>
    <property type="match status" value="1"/>
</dbReference>
<dbReference type="AlphaFoldDB" id="E0VTJ5"/>
<protein>
    <recommendedName>
        <fullName evidence="7">Methionine--tRNA ligase, mitochondrial</fullName>
        <ecNumber evidence="1">6.1.1.10</ecNumber>
    </recommendedName>
    <alternativeName>
        <fullName evidence="8">Mitochondrial methionyl-tRNA synthetase</fullName>
    </alternativeName>
</protein>
<dbReference type="STRING" id="121224.E0VTJ5"/>
<proteinExistence type="inferred from homology"/>
<evidence type="ECO:0000313" key="15">
    <source>
        <dbReference type="Proteomes" id="UP000009046"/>
    </source>
</evidence>
<comment type="catalytic activity">
    <reaction evidence="9">
        <text>tRNA(Met) + L-methionine + ATP = L-methionyl-tRNA(Met) + AMP + diphosphate</text>
        <dbReference type="Rhea" id="RHEA:13481"/>
        <dbReference type="Rhea" id="RHEA-COMP:9667"/>
        <dbReference type="Rhea" id="RHEA-COMP:9698"/>
        <dbReference type="ChEBI" id="CHEBI:30616"/>
        <dbReference type="ChEBI" id="CHEBI:33019"/>
        <dbReference type="ChEBI" id="CHEBI:57844"/>
        <dbReference type="ChEBI" id="CHEBI:78442"/>
        <dbReference type="ChEBI" id="CHEBI:78530"/>
        <dbReference type="ChEBI" id="CHEBI:456215"/>
        <dbReference type="EC" id="6.1.1.10"/>
    </reaction>
</comment>
<evidence type="ECO:0000256" key="6">
    <source>
        <dbReference type="ARBA" id="ARBA00023146"/>
    </source>
</evidence>
<accession>E0VTJ5</accession>
<feature type="domain" description="Methionyl/Leucyl tRNA synthetase" evidence="11">
    <location>
        <begin position="189"/>
        <end position="391"/>
    </location>
</feature>
<evidence type="ECO:0000313" key="14">
    <source>
        <dbReference type="EnsemblMetazoa" id="PHUM433640-PA"/>
    </source>
</evidence>
<name>E0VTJ5_PEDHC</name>
<evidence type="ECO:0000256" key="2">
    <source>
        <dbReference type="ARBA" id="ARBA00022598"/>
    </source>
</evidence>
<dbReference type="Pfam" id="PF09334">
    <property type="entry name" value="tRNA-synt_1g"/>
    <property type="match status" value="2"/>
</dbReference>
<dbReference type="CDD" id="cd07957">
    <property type="entry name" value="Anticodon_Ia_Met"/>
    <property type="match status" value="1"/>
</dbReference>
<dbReference type="InterPro" id="IPR023457">
    <property type="entry name" value="Met-tRNA_synth_2"/>
</dbReference>
<evidence type="ECO:0000256" key="4">
    <source>
        <dbReference type="ARBA" id="ARBA00022840"/>
    </source>
</evidence>
<dbReference type="SUPFAM" id="SSF47323">
    <property type="entry name" value="Anticodon-binding domain of a subclass of class I aminoacyl-tRNA synthetases"/>
    <property type="match status" value="1"/>
</dbReference>
<dbReference type="EnsemblMetazoa" id="PHUM433640-RA">
    <property type="protein sequence ID" value="PHUM433640-PA"/>
    <property type="gene ID" value="PHUM433640"/>
</dbReference>
<keyword evidence="6 10" id="KW-0030">Aminoacyl-tRNA synthetase</keyword>
<dbReference type="GO" id="GO:0005739">
    <property type="term" value="C:mitochondrion"/>
    <property type="evidence" value="ECO:0007669"/>
    <property type="project" value="UniProtKB-ARBA"/>
</dbReference>
<dbReference type="InterPro" id="IPR014758">
    <property type="entry name" value="Met-tRNA_synth"/>
</dbReference>
<dbReference type="InParanoid" id="E0VTJ5"/>
<reference evidence="14" key="3">
    <citation type="submission" date="2021-02" db="UniProtKB">
        <authorList>
            <consortium name="EnsemblMetazoa"/>
        </authorList>
    </citation>
    <scope>IDENTIFICATION</scope>
    <source>
        <strain evidence="14">USDA</strain>
    </source>
</reference>
<dbReference type="eggNOG" id="KOG0436">
    <property type="taxonomic scope" value="Eukaryota"/>
</dbReference>
<dbReference type="CDD" id="cd00814">
    <property type="entry name" value="MetRS_core"/>
    <property type="match status" value="1"/>
</dbReference>
<dbReference type="RefSeq" id="XP_002429460.1">
    <property type="nucleotide sequence ID" value="XM_002429415.1"/>
</dbReference>
<reference evidence="13" key="2">
    <citation type="submission" date="2007-04" db="EMBL/GenBank/DDBJ databases">
        <title>The genome of the human body louse.</title>
        <authorList>
            <consortium name="The Human Body Louse Genome Consortium"/>
            <person name="Kirkness E."/>
            <person name="Walenz B."/>
            <person name="Hass B."/>
            <person name="Bruggner R."/>
            <person name="Strausberg R."/>
        </authorList>
    </citation>
    <scope>NUCLEOTIDE SEQUENCE</scope>
    <source>
        <strain evidence="13">USDA</strain>
    </source>
</reference>
<evidence type="ECO:0000259" key="12">
    <source>
        <dbReference type="Pfam" id="PF19303"/>
    </source>
</evidence>
<dbReference type="InterPro" id="IPR009080">
    <property type="entry name" value="tRNAsynth_Ia_anticodon-bd"/>
</dbReference>
<dbReference type="GO" id="GO:0004825">
    <property type="term" value="F:methionine-tRNA ligase activity"/>
    <property type="evidence" value="ECO:0007669"/>
    <property type="project" value="UniProtKB-EC"/>
</dbReference>
<evidence type="ECO:0000313" key="13">
    <source>
        <dbReference type="EMBL" id="EEB16722.1"/>
    </source>
</evidence>
<dbReference type="Gene3D" id="3.40.50.620">
    <property type="entry name" value="HUPs"/>
    <property type="match status" value="1"/>
</dbReference>
<evidence type="ECO:0000256" key="9">
    <source>
        <dbReference type="ARBA" id="ARBA00047364"/>
    </source>
</evidence>
<dbReference type="Proteomes" id="UP000009046">
    <property type="component" value="Unassembled WGS sequence"/>
</dbReference>
<dbReference type="FunCoup" id="E0VTJ5">
    <property type="interactions" value="1252"/>
</dbReference>
<evidence type="ECO:0000256" key="7">
    <source>
        <dbReference type="ARBA" id="ARBA00026124"/>
    </source>
</evidence>
<keyword evidence="2 10" id="KW-0436">Ligase</keyword>
<evidence type="ECO:0000259" key="11">
    <source>
        <dbReference type="Pfam" id="PF09334"/>
    </source>
</evidence>
<dbReference type="GO" id="GO:0006431">
    <property type="term" value="P:methionyl-tRNA aminoacylation"/>
    <property type="evidence" value="ECO:0007669"/>
    <property type="project" value="InterPro"/>
</dbReference>
<organism>
    <name type="scientific">Pediculus humanus subsp. corporis</name>
    <name type="common">Body louse</name>
    <dbReference type="NCBI Taxonomy" id="121224"/>
    <lineage>
        <taxon>Eukaryota</taxon>
        <taxon>Metazoa</taxon>
        <taxon>Ecdysozoa</taxon>
        <taxon>Arthropoda</taxon>
        <taxon>Hexapoda</taxon>
        <taxon>Insecta</taxon>
        <taxon>Pterygota</taxon>
        <taxon>Neoptera</taxon>
        <taxon>Paraneoptera</taxon>
        <taxon>Psocodea</taxon>
        <taxon>Troctomorpha</taxon>
        <taxon>Phthiraptera</taxon>
        <taxon>Anoplura</taxon>
        <taxon>Pediculidae</taxon>
        <taxon>Pediculus</taxon>
    </lineage>
</organism>
<dbReference type="EMBL" id="AAZO01005298">
    <property type="status" value="NOT_ANNOTATED_CDS"/>
    <property type="molecule type" value="Genomic_DNA"/>
</dbReference>
<gene>
    <name evidence="14" type="primary">8230449</name>
    <name evidence="13" type="ORF">Phum_PHUM433640</name>
</gene>
<evidence type="ECO:0000256" key="1">
    <source>
        <dbReference type="ARBA" id="ARBA00012838"/>
    </source>
</evidence>
<dbReference type="NCBIfam" id="TIGR00398">
    <property type="entry name" value="metG"/>
    <property type="match status" value="1"/>
</dbReference>
<dbReference type="GeneID" id="8230449"/>
<dbReference type="Gene3D" id="2.170.220.10">
    <property type="match status" value="1"/>
</dbReference>
<dbReference type="KEGG" id="phu:Phum_PHUM433640"/>
<keyword evidence="5 10" id="KW-0648">Protein biosynthesis</keyword>
<dbReference type="VEuPathDB" id="VectorBase:PHUM433640"/>
<evidence type="ECO:0000256" key="8">
    <source>
        <dbReference type="ARBA" id="ARBA00030331"/>
    </source>
</evidence>
<dbReference type="EC" id="6.1.1.10" evidence="1"/>
<dbReference type="CTD" id="8230449"/>
<evidence type="ECO:0000256" key="10">
    <source>
        <dbReference type="RuleBase" id="RU363039"/>
    </source>
</evidence>
<evidence type="ECO:0000256" key="3">
    <source>
        <dbReference type="ARBA" id="ARBA00022741"/>
    </source>
</evidence>
<keyword evidence="4 10" id="KW-0067">ATP-binding</keyword>
<dbReference type="Gene3D" id="1.10.730.10">
    <property type="entry name" value="Isoleucyl-tRNA Synthetase, Domain 1"/>
    <property type="match status" value="1"/>
</dbReference>
<evidence type="ECO:0000256" key="5">
    <source>
        <dbReference type="ARBA" id="ARBA00022917"/>
    </source>
</evidence>
<dbReference type="InterPro" id="IPR041872">
    <property type="entry name" value="Anticodon_Met"/>
</dbReference>
<keyword evidence="15" id="KW-1185">Reference proteome</keyword>
<keyword evidence="3 10" id="KW-0547">Nucleotide-binding</keyword>
<dbReference type="FunFam" id="2.170.220.10:FF:000001">
    <property type="entry name" value="methionine--tRNA ligase, mitochondrial"/>
    <property type="match status" value="1"/>
</dbReference>
<feature type="domain" description="Methionyl-tRNA synthetase anticodon-binding" evidence="12">
    <location>
        <begin position="417"/>
        <end position="511"/>
    </location>
</feature>
<dbReference type="HOGENOM" id="CLU_009710_9_0_1"/>
<dbReference type="InterPro" id="IPR014729">
    <property type="entry name" value="Rossmann-like_a/b/a_fold"/>
</dbReference>
<dbReference type="PANTHER" id="PTHR43326">
    <property type="entry name" value="METHIONYL-TRNA SYNTHETASE"/>
    <property type="match status" value="1"/>
</dbReference>
<dbReference type="SUPFAM" id="SSF52374">
    <property type="entry name" value="Nucleotidylyl transferase"/>
    <property type="match status" value="1"/>
</dbReference>
<dbReference type="GO" id="GO:0005524">
    <property type="term" value="F:ATP binding"/>
    <property type="evidence" value="ECO:0007669"/>
    <property type="project" value="UniProtKB-KW"/>
</dbReference>
<dbReference type="EMBL" id="DS235767">
    <property type="protein sequence ID" value="EEB16722.1"/>
    <property type="molecule type" value="Genomic_DNA"/>
</dbReference>
<dbReference type="OrthoDB" id="24670at2759"/>
<feature type="domain" description="Methionyl/Leucyl tRNA synthetase" evidence="11">
    <location>
        <begin position="34"/>
        <end position="168"/>
    </location>
</feature>
<sequence>MFQKKFIANASKGKIISRFKHIKYLEVRWKSTYFLTTPIFYVNAEPHIGHLYTTTIGDAISRYKKLKNCNVKYMVGTDEHGLKVSKAAKALNLNVETFCDNVSEKYKSLFNAFDIRYNDFIRTTEKRHKKTAIELWDKISSVDLIYKGEYSGWYCEADETFIPENELEPNDDPLVRYTLNEKKIVNYVTELNYKFKLSKFQNDLLHWLDSGEIIKPNKFQKILRNWIEEGNVLKDLSISRPTERVSWGIPVPKDPTQTFYVWFDALSSYLSTDGYPYSNFKWPPDLQIIGKDILKFHGVFWPAFLMAAGLEPPKCILCHSHWMKDNMKISKSTGNVINPFSYAEKYSSDGVRYYLLKEGVAHSDGNFTDKKLIAMLNADLADKFGNLLLRCTSLTINRNQKYPSFLKGDRKRFHTTDSENLINALQDLPDKVDMHFEDFNFYKGIDEIITTLSLTNKFFESEKPWYLANKSDESDHLNYVIHLTMESLRVCGILLQPIIPKISENLLNKLSIPISKRKIFNIRPFSWECDGSTESYDISQDKIMLFTKIKN</sequence>
<dbReference type="OMA" id="NMFLPDR"/>
<dbReference type="InterPro" id="IPR015413">
    <property type="entry name" value="Methionyl/Leucyl_tRNA_Synth"/>
</dbReference>
<dbReference type="PRINTS" id="PR01041">
    <property type="entry name" value="TRNASYNTHMET"/>
</dbReference>
<reference evidence="13" key="1">
    <citation type="submission" date="2007-04" db="EMBL/GenBank/DDBJ databases">
        <title>Annotation of Pediculus humanus corporis strain USDA.</title>
        <authorList>
            <person name="Kirkness E."/>
            <person name="Hannick L."/>
            <person name="Hass B."/>
            <person name="Bruggner R."/>
            <person name="Lawson D."/>
            <person name="Bidwell S."/>
            <person name="Joardar V."/>
            <person name="Caler E."/>
            <person name="Walenz B."/>
            <person name="Inman J."/>
            <person name="Schobel S."/>
            <person name="Galinsky K."/>
            <person name="Amedeo P."/>
            <person name="Strausberg R."/>
        </authorList>
    </citation>
    <scope>NUCLEOTIDE SEQUENCE</scope>
    <source>
        <strain evidence="13">USDA</strain>
    </source>
</reference>
<dbReference type="Pfam" id="PF19303">
    <property type="entry name" value="Anticodon_3"/>
    <property type="match status" value="1"/>
</dbReference>